<dbReference type="PANTHER" id="PTHR38248">
    <property type="entry name" value="FUNK1 6"/>
    <property type="match status" value="1"/>
</dbReference>
<dbReference type="InterPro" id="IPR011009">
    <property type="entry name" value="Kinase-like_dom_sf"/>
</dbReference>
<dbReference type="InterPro" id="IPR008266">
    <property type="entry name" value="Tyr_kinase_AS"/>
</dbReference>
<gene>
    <name evidence="3" type="ORF">CTheo_6824</name>
</gene>
<dbReference type="Gene3D" id="1.10.510.10">
    <property type="entry name" value="Transferase(Phosphotransferase) domain 1"/>
    <property type="match status" value="1"/>
</dbReference>
<accession>A0A5N5QDP1</accession>
<organism evidence="3 4">
    <name type="scientific">Ceratobasidium theobromae</name>
    <dbReference type="NCBI Taxonomy" id="1582974"/>
    <lineage>
        <taxon>Eukaryota</taxon>
        <taxon>Fungi</taxon>
        <taxon>Dikarya</taxon>
        <taxon>Basidiomycota</taxon>
        <taxon>Agaricomycotina</taxon>
        <taxon>Agaricomycetes</taxon>
        <taxon>Cantharellales</taxon>
        <taxon>Ceratobasidiaceae</taxon>
        <taxon>Ceratobasidium</taxon>
    </lineage>
</organism>
<evidence type="ECO:0000313" key="3">
    <source>
        <dbReference type="EMBL" id="KAB5589729.1"/>
    </source>
</evidence>
<proteinExistence type="predicted"/>
<dbReference type="Pfam" id="PF17667">
    <property type="entry name" value="Pkinase_fungal"/>
    <property type="match status" value="1"/>
</dbReference>
<feature type="domain" description="Protein kinase" evidence="2">
    <location>
        <begin position="290"/>
        <end position="648"/>
    </location>
</feature>
<evidence type="ECO:0000313" key="4">
    <source>
        <dbReference type="Proteomes" id="UP000383932"/>
    </source>
</evidence>
<dbReference type="EMBL" id="SSOP01000235">
    <property type="protein sequence ID" value="KAB5589729.1"/>
    <property type="molecule type" value="Genomic_DNA"/>
</dbReference>
<reference evidence="3 4" key="1">
    <citation type="journal article" date="2019" name="Fungal Biol. Biotechnol.">
        <title>Draft genome sequence of fastidious pathogen Ceratobasidium theobromae, which causes vascular-streak dieback in Theobroma cacao.</title>
        <authorList>
            <person name="Ali S.S."/>
            <person name="Asman A."/>
            <person name="Shao J."/>
            <person name="Firmansyah A.P."/>
            <person name="Susilo A.W."/>
            <person name="Rosmana A."/>
            <person name="McMahon P."/>
            <person name="Junaid M."/>
            <person name="Guest D."/>
            <person name="Kheng T.Y."/>
            <person name="Meinhardt L.W."/>
            <person name="Bailey B.A."/>
        </authorList>
    </citation>
    <scope>NUCLEOTIDE SEQUENCE [LARGE SCALE GENOMIC DNA]</scope>
    <source>
        <strain evidence="3 4">CT2</strain>
    </source>
</reference>
<dbReference type="GO" id="GO:0005524">
    <property type="term" value="F:ATP binding"/>
    <property type="evidence" value="ECO:0007669"/>
    <property type="project" value="InterPro"/>
</dbReference>
<dbReference type="InterPro" id="IPR040976">
    <property type="entry name" value="Pkinase_fungal"/>
</dbReference>
<dbReference type="InterPro" id="IPR000719">
    <property type="entry name" value="Prot_kinase_dom"/>
</dbReference>
<feature type="region of interest" description="Disordered" evidence="1">
    <location>
        <begin position="120"/>
        <end position="148"/>
    </location>
</feature>
<dbReference type="AlphaFoldDB" id="A0A5N5QDP1"/>
<dbReference type="PROSITE" id="PS00109">
    <property type="entry name" value="PROTEIN_KINASE_TYR"/>
    <property type="match status" value="1"/>
</dbReference>
<dbReference type="SUPFAM" id="SSF56112">
    <property type="entry name" value="Protein kinase-like (PK-like)"/>
    <property type="match status" value="1"/>
</dbReference>
<name>A0A5N5QDP1_9AGAM</name>
<dbReference type="SMART" id="SM00220">
    <property type="entry name" value="S_TKc"/>
    <property type="match status" value="1"/>
</dbReference>
<dbReference type="Proteomes" id="UP000383932">
    <property type="component" value="Unassembled WGS sequence"/>
</dbReference>
<dbReference type="PROSITE" id="PS50011">
    <property type="entry name" value="PROTEIN_KINASE_DOM"/>
    <property type="match status" value="1"/>
</dbReference>
<evidence type="ECO:0000259" key="2">
    <source>
        <dbReference type="PROSITE" id="PS50011"/>
    </source>
</evidence>
<evidence type="ECO:0000256" key="1">
    <source>
        <dbReference type="SAM" id="MobiDB-lite"/>
    </source>
</evidence>
<keyword evidence="4" id="KW-1185">Reference proteome</keyword>
<sequence>MTSASLTTATRPLDDHSIRTNESIQAPLLDITRISQVELDLLINAVLPPVPDDWEQIRDLVLSQMVTCNPVNYRWKCLPEDPKYQKDPEQVVFRFVSEIFEGIEAIASGGKSTLMCTVDPDETPRHTNTPRPDGYLYRPEADPSTQDPGHKGMDWANIILPIEFKKDHRVCDEQDDFAKMVWSMHHIMRKDPRRRFTFGLTIENIWIRLWFGDRCGVAVSTRFDINKSWEKLARIIVCMIRASDNELGYDLDMRSAPWNGGPQYDITVRSKEENQTLPKVYRTTQILSDVGARNMLGRGTRVWKVRELVNGEPQGPEYALKDVWVHLDCRPEHEILCEIKRNREECARHFLTVAAARYVPATLNNLDEPDNTLLTIRYETQPVVNKVIELHPHLARTFTPSSTLPGDSLTNRNGSPASVGQVNRTDTLDQPVWDRHRFNVRPRQHYRIVFEEVGTPVHELRNFTDVITALEGGLEGLRALHLGDLVHRDISSGNIMLLRDPEPRGVILDFEYAKNVHPIGSHDAKTGTLAFMACEAEARMFSELSPTGSVVPFRQNALHDLESIWWLMMFMIFYLVHPLERRTPEQHSNYQILFKMTEKRHSFWTSPDVFGQLTSHLIQVKDMVDIMLKWKNELRKAYETTYALGDFYVVNQQVLDVAYSECRKAFGQLCEACANHHQDFSTLSDLPHLSPSVES</sequence>
<dbReference type="GO" id="GO:0004672">
    <property type="term" value="F:protein kinase activity"/>
    <property type="evidence" value="ECO:0007669"/>
    <property type="project" value="InterPro"/>
</dbReference>
<dbReference type="OrthoDB" id="3246048at2759"/>
<comment type="caution">
    <text evidence="3">The sequence shown here is derived from an EMBL/GenBank/DDBJ whole genome shotgun (WGS) entry which is preliminary data.</text>
</comment>
<protein>
    <submittedName>
        <fullName evidence="3">Ras GTPase-activating-like protein IQGAP1</fullName>
    </submittedName>
</protein>
<dbReference type="PANTHER" id="PTHR38248:SF2">
    <property type="entry name" value="FUNK1 11"/>
    <property type="match status" value="1"/>
</dbReference>
<feature type="region of interest" description="Disordered" evidence="1">
    <location>
        <begin position="399"/>
        <end position="423"/>
    </location>
</feature>